<dbReference type="KEGG" id="svu:B1H20_16385"/>
<dbReference type="RefSeq" id="WP_030293619.1">
    <property type="nucleotide sequence ID" value="NZ_CP020570.1"/>
</dbReference>
<evidence type="ECO:0000313" key="3">
    <source>
        <dbReference type="Proteomes" id="UP000192445"/>
    </source>
</evidence>
<dbReference type="Proteomes" id="UP000192445">
    <property type="component" value="Chromosome"/>
</dbReference>
<keyword evidence="1" id="KW-0812">Transmembrane</keyword>
<organism evidence="2 3">
    <name type="scientific">Streptomyces violaceoruber</name>
    <dbReference type="NCBI Taxonomy" id="1935"/>
    <lineage>
        <taxon>Bacteria</taxon>
        <taxon>Bacillati</taxon>
        <taxon>Actinomycetota</taxon>
        <taxon>Actinomycetes</taxon>
        <taxon>Kitasatosporales</taxon>
        <taxon>Streptomycetaceae</taxon>
        <taxon>Streptomyces</taxon>
        <taxon>Streptomyces violaceoruber group</taxon>
    </lineage>
</organism>
<keyword evidence="1" id="KW-1133">Transmembrane helix</keyword>
<dbReference type="EMBL" id="CP020570">
    <property type="protein sequence ID" value="ARF66234.1"/>
    <property type="molecule type" value="Genomic_DNA"/>
</dbReference>
<protein>
    <submittedName>
        <fullName evidence="2">Uncharacterized protein</fullName>
    </submittedName>
</protein>
<accession>A0A1V0UM42</accession>
<name>A0A1V0UM42_STRVN</name>
<evidence type="ECO:0000256" key="1">
    <source>
        <dbReference type="SAM" id="Phobius"/>
    </source>
</evidence>
<dbReference type="AlphaFoldDB" id="A0A1V0UM42"/>
<evidence type="ECO:0000313" key="2">
    <source>
        <dbReference type="EMBL" id="ARF66234.1"/>
    </source>
</evidence>
<gene>
    <name evidence="2" type="ORF">B1H20_16385</name>
</gene>
<reference evidence="2 3" key="1">
    <citation type="submission" date="2017-03" db="EMBL/GenBank/DDBJ databases">
        <title>Complete Genome Sequence of a natural compounds producer, Streptomyces violaceus S21.</title>
        <authorList>
            <person name="Zhong C."/>
            <person name="Zhao Z."/>
            <person name="Fu J."/>
            <person name="Zong G."/>
            <person name="Qin R."/>
            <person name="Cao G."/>
        </authorList>
    </citation>
    <scope>NUCLEOTIDE SEQUENCE [LARGE SCALE GENOMIC DNA]</scope>
    <source>
        <strain evidence="2 3">S21</strain>
    </source>
</reference>
<proteinExistence type="predicted"/>
<feature type="transmembrane region" description="Helical" evidence="1">
    <location>
        <begin position="95"/>
        <end position="116"/>
    </location>
</feature>
<dbReference type="OrthoDB" id="4267450at2"/>
<sequence length="134" mass="14016">MTEPDGAPSTLLRGTAVFAACATAVLYLLGLLLTGFAVSEVGSGADSTPMHQCRSTPDRPEGATVETHDVRYLPVGVRCRTTDGREYDSGVVPAWLNPALAVSFAATVVLTAAAFVQADRRAAARQRTAVRQPG</sequence>
<keyword evidence="1" id="KW-0472">Membrane</keyword>
<feature type="transmembrane region" description="Helical" evidence="1">
    <location>
        <begin position="12"/>
        <end position="38"/>
    </location>
</feature>